<dbReference type="EMBL" id="GL734763">
    <property type="protein sequence ID" value="EFX61328.1"/>
    <property type="molecule type" value="Genomic_DNA"/>
</dbReference>
<accession>E9I3V2</accession>
<dbReference type="HOGENOM" id="CLU_2796559_0_0_1"/>
<dbReference type="AlphaFoldDB" id="E9I3V2"/>
<proteinExistence type="predicted"/>
<dbReference type="InParanoid" id="E9I3V2"/>
<name>E9I3V2_DAPPU</name>
<evidence type="ECO:0000313" key="1">
    <source>
        <dbReference type="EMBL" id="EFX61328.1"/>
    </source>
</evidence>
<keyword evidence="2" id="KW-1185">Reference proteome</keyword>
<dbReference type="KEGG" id="dpx:DAPPUDRAFT_274061"/>
<evidence type="ECO:0000313" key="2">
    <source>
        <dbReference type="Proteomes" id="UP000000305"/>
    </source>
</evidence>
<dbReference type="PhylomeDB" id="E9I3V2"/>
<reference evidence="1 2" key="1">
    <citation type="journal article" date="2011" name="Science">
        <title>The ecoresponsive genome of Daphnia pulex.</title>
        <authorList>
            <person name="Colbourne J.K."/>
            <person name="Pfrender M.E."/>
            <person name="Gilbert D."/>
            <person name="Thomas W.K."/>
            <person name="Tucker A."/>
            <person name="Oakley T.H."/>
            <person name="Tokishita S."/>
            <person name="Aerts A."/>
            <person name="Arnold G.J."/>
            <person name="Basu M.K."/>
            <person name="Bauer D.J."/>
            <person name="Caceres C.E."/>
            <person name="Carmel L."/>
            <person name="Casola C."/>
            <person name="Choi J.H."/>
            <person name="Detter J.C."/>
            <person name="Dong Q."/>
            <person name="Dusheyko S."/>
            <person name="Eads B.D."/>
            <person name="Frohlich T."/>
            <person name="Geiler-Samerotte K.A."/>
            <person name="Gerlach D."/>
            <person name="Hatcher P."/>
            <person name="Jogdeo S."/>
            <person name="Krijgsveld J."/>
            <person name="Kriventseva E.V."/>
            <person name="Kultz D."/>
            <person name="Laforsch C."/>
            <person name="Lindquist E."/>
            <person name="Lopez J."/>
            <person name="Manak J.R."/>
            <person name="Muller J."/>
            <person name="Pangilinan J."/>
            <person name="Patwardhan R.P."/>
            <person name="Pitluck S."/>
            <person name="Pritham E.J."/>
            <person name="Rechtsteiner A."/>
            <person name="Rho M."/>
            <person name="Rogozin I.B."/>
            <person name="Sakarya O."/>
            <person name="Salamov A."/>
            <person name="Schaack S."/>
            <person name="Shapiro H."/>
            <person name="Shiga Y."/>
            <person name="Skalitzky C."/>
            <person name="Smith Z."/>
            <person name="Souvorov A."/>
            <person name="Sung W."/>
            <person name="Tang Z."/>
            <person name="Tsuchiya D."/>
            <person name="Tu H."/>
            <person name="Vos H."/>
            <person name="Wang M."/>
            <person name="Wolf Y.I."/>
            <person name="Yamagata H."/>
            <person name="Yamada T."/>
            <person name="Ye Y."/>
            <person name="Shaw J.R."/>
            <person name="Andrews J."/>
            <person name="Crease T.J."/>
            <person name="Tang H."/>
            <person name="Lucas S.M."/>
            <person name="Robertson H.M."/>
            <person name="Bork P."/>
            <person name="Koonin E.V."/>
            <person name="Zdobnov E.M."/>
            <person name="Grigoriev I.V."/>
            <person name="Lynch M."/>
            <person name="Boore J.L."/>
        </authorList>
    </citation>
    <scope>NUCLEOTIDE SEQUENCE [LARGE SCALE GENOMIC DNA]</scope>
</reference>
<dbReference type="Proteomes" id="UP000000305">
    <property type="component" value="Unassembled WGS sequence"/>
</dbReference>
<sequence length="68" mass="7575">MASSSVMNKLPTKKMPNPIQEVRFGLYSILQNNNLLVLISIPCANTALSLSKCQEPLQKESQQSLKEQ</sequence>
<organism evidence="1 2">
    <name type="scientific">Daphnia pulex</name>
    <name type="common">Water flea</name>
    <dbReference type="NCBI Taxonomy" id="6669"/>
    <lineage>
        <taxon>Eukaryota</taxon>
        <taxon>Metazoa</taxon>
        <taxon>Ecdysozoa</taxon>
        <taxon>Arthropoda</taxon>
        <taxon>Crustacea</taxon>
        <taxon>Branchiopoda</taxon>
        <taxon>Diplostraca</taxon>
        <taxon>Cladocera</taxon>
        <taxon>Anomopoda</taxon>
        <taxon>Daphniidae</taxon>
        <taxon>Daphnia</taxon>
    </lineage>
</organism>
<gene>
    <name evidence="1" type="ORF">DAPPUDRAFT_274061</name>
</gene>
<protein>
    <submittedName>
        <fullName evidence="1">Uncharacterized protein</fullName>
    </submittedName>
</protein>